<dbReference type="InterPro" id="IPR050570">
    <property type="entry name" value="Cell_wall_metabolism_enzyme"/>
</dbReference>
<dbReference type="STRING" id="293826.Amet_3980"/>
<feature type="region of interest" description="Disordered" evidence="1">
    <location>
        <begin position="1"/>
        <end position="24"/>
    </location>
</feature>
<sequence>MTIVRRTLTNTKKSKQPKLKFEASKDKLNVESKPEALRQRLSYVKQKRFNDNVKQNKKNQQKRSIKKAYSKERHSTFNTGIKERIKNAVKQVKVWLTKGLKKFAIYMIGPIFMFVVFSVMILSVVQSFSGAVSTVVATSYQSSDLVVTNADVMYTRLEADLLYAINRVEEDHSSYDEYRYYVDAVGHDPHMVIAYLTAKFGEFTDADASNELSRIFDLQYDYRLIEKIEVRYRTVTHVSVNPETRETTTTTSQEAYDWYVLEVRLDTSDLEVIFTSRLNDDEKDLYETLIAIKGNFISFPSPIKEEWQNAISSPFGYRLDPMSKEVTFHGGIDIAKPTGTELVAIIDGKVIKTGYEADGYGHYIIIEAEKSKQTVLYAHCNSIVASEGDEVKKGQTIATIGSSGKSTGPHLHLEIRDSSGNKLNPYFYLSSEIVQED</sequence>
<dbReference type="eggNOG" id="COG0739">
    <property type="taxonomic scope" value="Bacteria"/>
</dbReference>
<gene>
    <name evidence="4" type="ordered locus">Amet_3980</name>
</gene>
<dbReference type="AlphaFoldDB" id="A6TV47"/>
<evidence type="ECO:0000313" key="4">
    <source>
        <dbReference type="EMBL" id="ABR50065.1"/>
    </source>
</evidence>
<dbReference type="OrthoDB" id="9812962at2"/>
<reference evidence="5" key="1">
    <citation type="journal article" date="2016" name="Genome Announc.">
        <title>Complete genome sequence of Alkaliphilus metalliredigens strain QYMF, an alkaliphilic and metal-reducing bacterium isolated from borax-contaminated leachate ponds.</title>
        <authorList>
            <person name="Hwang C."/>
            <person name="Copeland A."/>
            <person name="Lucas S."/>
            <person name="Lapidus A."/>
            <person name="Barry K."/>
            <person name="Detter J.C."/>
            <person name="Glavina Del Rio T."/>
            <person name="Hammon N."/>
            <person name="Israni S."/>
            <person name="Dalin E."/>
            <person name="Tice H."/>
            <person name="Pitluck S."/>
            <person name="Chertkov O."/>
            <person name="Brettin T."/>
            <person name="Bruce D."/>
            <person name="Han C."/>
            <person name="Schmutz J."/>
            <person name="Larimer F."/>
            <person name="Land M.L."/>
            <person name="Hauser L."/>
            <person name="Kyrpides N."/>
            <person name="Mikhailova N."/>
            <person name="Ye Q."/>
            <person name="Zhou J."/>
            <person name="Richardson P."/>
            <person name="Fields M.W."/>
        </authorList>
    </citation>
    <scope>NUCLEOTIDE SEQUENCE [LARGE SCALE GENOMIC DNA]</scope>
    <source>
        <strain evidence="5">QYMF</strain>
    </source>
</reference>
<dbReference type="NCBIfam" id="NF045974">
    <property type="entry name" value="conju_CD1108"/>
    <property type="match status" value="1"/>
</dbReference>
<dbReference type="GO" id="GO:0004222">
    <property type="term" value="F:metalloendopeptidase activity"/>
    <property type="evidence" value="ECO:0007669"/>
    <property type="project" value="TreeGrafter"/>
</dbReference>
<evidence type="ECO:0000256" key="1">
    <source>
        <dbReference type="SAM" id="MobiDB-lite"/>
    </source>
</evidence>
<dbReference type="SUPFAM" id="SSF51261">
    <property type="entry name" value="Duplicated hybrid motif"/>
    <property type="match status" value="1"/>
</dbReference>
<dbReference type="PANTHER" id="PTHR21666">
    <property type="entry name" value="PEPTIDASE-RELATED"/>
    <property type="match status" value="1"/>
</dbReference>
<organism evidence="4 5">
    <name type="scientific">Alkaliphilus metalliredigens (strain QYMF)</name>
    <dbReference type="NCBI Taxonomy" id="293826"/>
    <lineage>
        <taxon>Bacteria</taxon>
        <taxon>Bacillati</taxon>
        <taxon>Bacillota</taxon>
        <taxon>Clostridia</taxon>
        <taxon>Peptostreptococcales</taxon>
        <taxon>Natronincolaceae</taxon>
        <taxon>Alkaliphilus</taxon>
    </lineage>
</organism>
<dbReference type="Pfam" id="PF01551">
    <property type="entry name" value="Peptidase_M23"/>
    <property type="match status" value="1"/>
</dbReference>
<dbReference type="HOGENOM" id="CLU_626479_0_0_9"/>
<dbReference type="RefSeq" id="WP_012065016.1">
    <property type="nucleotide sequence ID" value="NC_009633.1"/>
</dbReference>
<dbReference type="KEGG" id="amt:Amet_3980"/>
<dbReference type="CDD" id="cd12797">
    <property type="entry name" value="M23_peptidase"/>
    <property type="match status" value="1"/>
</dbReference>
<dbReference type="PANTHER" id="PTHR21666:SF270">
    <property type="entry name" value="MUREIN HYDROLASE ACTIVATOR ENVC"/>
    <property type="match status" value="1"/>
</dbReference>
<feature type="compositionally biased region" description="Basic residues" evidence="1">
    <location>
        <begin position="55"/>
        <end position="68"/>
    </location>
</feature>
<name>A6TV47_ALKMQ</name>
<accession>A6TV47</accession>
<keyword evidence="2" id="KW-0472">Membrane</keyword>
<dbReference type="EMBL" id="CP000724">
    <property type="protein sequence ID" value="ABR50065.1"/>
    <property type="molecule type" value="Genomic_DNA"/>
</dbReference>
<keyword evidence="5" id="KW-1185">Reference proteome</keyword>
<dbReference type="InterPro" id="IPR016047">
    <property type="entry name" value="M23ase_b-sheet_dom"/>
</dbReference>
<feature type="region of interest" description="Disordered" evidence="1">
    <location>
        <begin position="53"/>
        <end position="73"/>
    </location>
</feature>
<feature type="domain" description="M23ase beta-sheet core" evidence="3">
    <location>
        <begin position="328"/>
        <end position="425"/>
    </location>
</feature>
<dbReference type="InterPro" id="IPR011055">
    <property type="entry name" value="Dup_hybrid_motif"/>
</dbReference>
<evidence type="ECO:0000259" key="3">
    <source>
        <dbReference type="Pfam" id="PF01551"/>
    </source>
</evidence>
<protein>
    <submittedName>
        <fullName evidence="4">Peptidase M23B</fullName>
    </submittedName>
</protein>
<proteinExistence type="predicted"/>
<dbReference type="Gene3D" id="2.70.70.10">
    <property type="entry name" value="Glucose Permease (Domain IIA)"/>
    <property type="match status" value="1"/>
</dbReference>
<evidence type="ECO:0000313" key="5">
    <source>
        <dbReference type="Proteomes" id="UP000001572"/>
    </source>
</evidence>
<keyword evidence="2" id="KW-1133">Transmembrane helix</keyword>
<dbReference type="Proteomes" id="UP000001572">
    <property type="component" value="Chromosome"/>
</dbReference>
<evidence type="ECO:0000256" key="2">
    <source>
        <dbReference type="SAM" id="Phobius"/>
    </source>
</evidence>
<keyword evidence="2" id="KW-0812">Transmembrane</keyword>
<feature type="transmembrane region" description="Helical" evidence="2">
    <location>
        <begin position="103"/>
        <end position="125"/>
    </location>
</feature>